<keyword evidence="2" id="KW-1185">Reference proteome</keyword>
<organism evidence="1 2">
    <name type="scientific">Parelaphostrongylus tenuis</name>
    <name type="common">Meningeal worm</name>
    <dbReference type="NCBI Taxonomy" id="148309"/>
    <lineage>
        <taxon>Eukaryota</taxon>
        <taxon>Metazoa</taxon>
        <taxon>Ecdysozoa</taxon>
        <taxon>Nematoda</taxon>
        <taxon>Chromadorea</taxon>
        <taxon>Rhabditida</taxon>
        <taxon>Rhabditina</taxon>
        <taxon>Rhabditomorpha</taxon>
        <taxon>Strongyloidea</taxon>
        <taxon>Metastrongylidae</taxon>
        <taxon>Parelaphostrongylus</taxon>
    </lineage>
</organism>
<name>A0AAD5WG49_PARTN</name>
<proteinExistence type="predicted"/>
<dbReference type="EMBL" id="JAHQIW010006338">
    <property type="protein sequence ID" value="KAJ1368872.1"/>
    <property type="molecule type" value="Genomic_DNA"/>
</dbReference>
<evidence type="ECO:0000313" key="1">
    <source>
        <dbReference type="EMBL" id="KAJ1368872.1"/>
    </source>
</evidence>
<comment type="caution">
    <text evidence="1">The sequence shown here is derived from an EMBL/GenBank/DDBJ whole genome shotgun (WGS) entry which is preliminary data.</text>
</comment>
<dbReference type="AlphaFoldDB" id="A0AAD5WG49"/>
<dbReference type="Proteomes" id="UP001196413">
    <property type="component" value="Unassembled WGS sequence"/>
</dbReference>
<sequence length="100" mass="11196">MCELSPSMNIGAIAETHKSISGTLTTTNVIMAFWSREMWQSVVGQSNGNISIGPVRTVLLHGICDRHLKCSRKYQITLIEVFTDCLDAILPTLRQNQFRT</sequence>
<evidence type="ECO:0000313" key="2">
    <source>
        <dbReference type="Proteomes" id="UP001196413"/>
    </source>
</evidence>
<protein>
    <submittedName>
        <fullName evidence="1">Uncharacterized protein</fullName>
    </submittedName>
</protein>
<gene>
    <name evidence="1" type="ORF">KIN20_030223</name>
</gene>
<reference evidence="1" key="1">
    <citation type="submission" date="2021-06" db="EMBL/GenBank/DDBJ databases">
        <title>Parelaphostrongylus tenuis whole genome reference sequence.</title>
        <authorList>
            <person name="Garwood T.J."/>
            <person name="Larsen P.A."/>
            <person name="Fountain-Jones N.M."/>
            <person name="Garbe J.R."/>
            <person name="Macchietto M.G."/>
            <person name="Kania S.A."/>
            <person name="Gerhold R.W."/>
            <person name="Richards J.E."/>
            <person name="Wolf T.M."/>
        </authorList>
    </citation>
    <scope>NUCLEOTIDE SEQUENCE</scope>
    <source>
        <strain evidence="1">MNPRO001-30</strain>
        <tissue evidence="1">Meninges</tissue>
    </source>
</reference>
<accession>A0AAD5WG49</accession>